<reference evidence="2" key="1">
    <citation type="submission" date="2018-05" db="EMBL/GenBank/DDBJ databases">
        <authorList>
            <person name="Lanie J.A."/>
            <person name="Ng W.-L."/>
            <person name="Kazmierczak K.M."/>
            <person name="Andrzejewski T.M."/>
            <person name="Davidsen T.M."/>
            <person name="Wayne K.J."/>
            <person name="Tettelin H."/>
            <person name="Glass J.I."/>
            <person name="Rusch D."/>
            <person name="Podicherti R."/>
            <person name="Tsui H.-C.T."/>
            <person name="Winkler M.E."/>
        </authorList>
    </citation>
    <scope>NUCLEOTIDE SEQUENCE</scope>
</reference>
<protein>
    <submittedName>
        <fullName evidence="2">Uncharacterized protein</fullName>
    </submittedName>
</protein>
<feature type="non-terminal residue" evidence="2">
    <location>
        <position position="1"/>
    </location>
</feature>
<feature type="non-terminal residue" evidence="2">
    <location>
        <position position="46"/>
    </location>
</feature>
<sequence>VPKISKNKHCKIEFSRGTFDPNAPVAQLDRAPASGAGGHRFKSCRA</sequence>
<gene>
    <name evidence="2" type="ORF">METZ01_LOCUS388560</name>
</gene>
<accession>A0A382UN52</accession>
<name>A0A382UN52_9ZZZZ</name>
<evidence type="ECO:0000313" key="2">
    <source>
        <dbReference type="EMBL" id="SVD35706.1"/>
    </source>
</evidence>
<organism evidence="2">
    <name type="scientific">marine metagenome</name>
    <dbReference type="NCBI Taxonomy" id="408172"/>
    <lineage>
        <taxon>unclassified sequences</taxon>
        <taxon>metagenomes</taxon>
        <taxon>ecological metagenomes</taxon>
    </lineage>
</organism>
<dbReference type="EMBL" id="UINC01145526">
    <property type="protein sequence ID" value="SVD35706.1"/>
    <property type="molecule type" value="Genomic_DNA"/>
</dbReference>
<feature type="region of interest" description="Disordered" evidence="1">
    <location>
        <begin position="21"/>
        <end position="46"/>
    </location>
</feature>
<evidence type="ECO:0000256" key="1">
    <source>
        <dbReference type="SAM" id="MobiDB-lite"/>
    </source>
</evidence>
<proteinExistence type="predicted"/>
<dbReference type="AlphaFoldDB" id="A0A382UN52"/>
<dbReference type="AntiFam" id="ANF00013">
    <property type="entry name" value="tRNA translation"/>
</dbReference>